<dbReference type="InterPro" id="IPR037522">
    <property type="entry name" value="HD_GYP_dom"/>
</dbReference>
<gene>
    <name evidence="2" type="ORF">EV671_10254</name>
</gene>
<sequence>MTSDPPPEVNPHYLDHVIHVSASRPVEAAEDIVSQNGIKLLVKGSQIDSRVRERLLMHKLQKPLEDCVQVTQGVMPESFGPLGEALFKQHSLLQAICAHDLYPSAPTTLATLKLSVPVQSLLTIYAEYQGDRLRHTAGVAMLALALARRVLPGESERHRMLALAGMLHDVGELYIDPQYMRPGTPLGPAEWRHVASHPVVGERVLREMPGAGKEIASAVLHHHERLDGFGYPRGVQGAALPMNGQILAAAEWLMALIETSMTPMTRASVANRLIPGEFSREITEAITLAAQGDDSPAMAADPMPLESAIPRVVGIVSTLERFRHARPWIDQHIAAARPGLRAVLEAGLQRLLRIQTAFSSTGLDVHDPDALVASLAEQRDAKLQIELMTVVGELEWRLRELERESMLRAGLLPAAESAVMSELIDRLKGQLPVDG</sequence>
<dbReference type="Proteomes" id="UP000295110">
    <property type="component" value="Unassembled WGS sequence"/>
</dbReference>
<dbReference type="Pfam" id="PF13487">
    <property type="entry name" value="HD_5"/>
    <property type="match status" value="1"/>
</dbReference>
<dbReference type="CDD" id="cd00077">
    <property type="entry name" value="HDc"/>
    <property type="match status" value="1"/>
</dbReference>
<dbReference type="PANTHER" id="PTHR43155">
    <property type="entry name" value="CYCLIC DI-GMP PHOSPHODIESTERASE PA4108-RELATED"/>
    <property type="match status" value="1"/>
</dbReference>
<dbReference type="PANTHER" id="PTHR43155:SF2">
    <property type="entry name" value="CYCLIC DI-GMP PHOSPHODIESTERASE PA4108"/>
    <property type="match status" value="1"/>
</dbReference>
<keyword evidence="3" id="KW-1185">Reference proteome</keyword>
<dbReference type="SUPFAM" id="SSF109604">
    <property type="entry name" value="HD-domain/PDEase-like"/>
    <property type="match status" value="1"/>
</dbReference>
<protein>
    <submittedName>
        <fullName evidence="2">HD domain-containing protein</fullName>
    </submittedName>
</protein>
<reference evidence="2 3" key="1">
    <citation type="submission" date="2019-03" db="EMBL/GenBank/DDBJ databases">
        <title>Genomic Encyclopedia of Type Strains, Phase IV (KMG-IV): sequencing the most valuable type-strain genomes for metagenomic binning, comparative biology and taxonomic classification.</title>
        <authorList>
            <person name="Goeker M."/>
        </authorList>
    </citation>
    <scope>NUCLEOTIDE SEQUENCE [LARGE SCALE GENOMIC DNA]</scope>
    <source>
        <strain evidence="2 3">DSM 654</strain>
    </source>
</reference>
<dbReference type="EMBL" id="SMBU01000025">
    <property type="protein sequence ID" value="TCU91527.1"/>
    <property type="molecule type" value="Genomic_DNA"/>
</dbReference>
<dbReference type="GO" id="GO:0008081">
    <property type="term" value="F:phosphoric diester hydrolase activity"/>
    <property type="evidence" value="ECO:0007669"/>
    <property type="project" value="UniProtKB-ARBA"/>
</dbReference>
<dbReference type="OrthoDB" id="9780948at2"/>
<organism evidence="2 3">
    <name type="scientific">Roseateles saccharophilus</name>
    <name type="common">Pseudomonas saccharophila</name>
    <dbReference type="NCBI Taxonomy" id="304"/>
    <lineage>
        <taxon>Bacteria</taxon>
        <taxon>Pseudomonadati</taxon>
        <taxon>Pseudomonadota</taxon>
        <taxon>Betaproteobacteria</taxon>
        <taxon>Burkholderiales</taxon>
        <taxon>Sphaerotilaceae</taxon>
        <taxon>Roseateles</taxon>
    </lineage>
</organism>
<dbReference type="AlphaFoldDB" id="A0A4R3ULJ5"/>
<dbReference type="RefSeq" id="WP_132574294.1">
    <property type="nucleotide sequence ID" value="NZ_CBCSGL010000021.1"/>
</dbReference>
<dbReference type="SMART" id="SM00471">
    <property type="entry name" value="HDc"/>
    <property type="match status" value="1"/>
</dbReference>
<accession>A0A4R3ULJ5</accession>
<proteinExistence type="predicted"/>
<name>A0A4R3ULJ5_ROSSA</name>
<evidence type="ECO:0000259" key="1">
    <source>
        <dbReference type="PROSITE" id="PS51832"/>
    </source>
</evidence>
<evidence type="ECO:0000313" key="3">
    <source>
        <dbReference type="Proteomes" id="UP000295110"/>
    </source>
</evidence>
<feature type="domain" description="HD-GYP" evidence="1">
    <location>
        <begin position="110"/>
        <end position="307"/>
    </location>
</feature>
<evidence type="ECO:0000313" key="2">
    <source>
        <dbReference type="EMBL" id="TCU91527.1"/>
    </source>
</evidence>
<comment type="caution">
    <text evidence="2">The sequence shown here is derived from an EMBL/GenBank/DDBJ whole genome shotgun (WGS) entry which is preliminary data.</text>
</comment>
<dbReference type="InterPro" id="IPR003607">
    <property type="entry name" value="HD/PDEase_dom"/>
</dbReference>
<dbReference type="PROSITE" id="PS51832">
    <property type="entry name" value="HD_GYP"/>
    <property type="match status" value="1"/>
</dbReference>
<dbReference type="Gene3D" id="1.10.3210.10">
    <property type="entry name" value="Hypothetical protein af1432"/>
    <property type="match status" value="1"/>
</dbReference>